<dbReference type="InterPro" id="IPR018060">
    <property type="entry name" value="HTH_AraC"/>
</dbReference>
<dbReference type="GO" id="GO:0043565">
    <property type="term" value="F:sequence-specific DNA binding"/>
    <property type="evidence" value="ECO:0007669"/>
    <property type="project" value="InterPro"/>
</dbReference>
<dbReference type="PANTHER" id="PTHR43280:SF2">
    <property type="entry name" value="HTH-TYPE TRANSCRIPTIONAL REGULATOR EXSA"/>
    <property type="match status" value="1"/>
</dbReference>
<dbReference type="InterPro" id="IPR020449">
    <property type="entry name" value="Tscrpt_reg_AraC-type_HTH"/>
</dbReference>
<dbReference type="PANTHER" id="PTHR43280">
    <property type="entry name" value="ARAC-FAMILY TRANSCRIPTIONAL REGULATOR"/>
    <property type="match status" value="1"/>
</dbReference>
<accession>A0A3D9IQB4</accession>
<dbReference type="OrthoDB" id="9807321at2"/>
<evidence type="ECO:0000259" key="4">
    <source>
        <dbReference type="PROSITE" id="PS01124"/>
    </source>
</evidence>
<organism evidence="5 6">
    <name type="scientific">Cohnella lupini</name>
    <dbReference type="NCBI Taxonomy" id="1294267"/>
    <lineage>
        <taxon>Bacteria</taxon>
        <taxon>Bacillati</taxon>
        <taxon>Bacillota</taxon>
        <taxon>Bacilli</taxon>
        <taxon>Bacillales</taxon>
        <taxon>Paenibacillaceae</taxon>
        <taxon>Cohnella</taxon>
    </lineage>
</organism>
<dbReference type="SUPFAM" id="SSF51215">
    <property type="entry name" value="Regulatory protein AraC"/>
    <property type="match status" value="1"/>
</dbReference>
<evidence type="ECO:0000256" key="2">
    <source>
        <dbReference type="ARBA" id="ARBA00023125"/>
    </source>
</evidence>
<dbReference type="SUPFAM" id="SSF46689">
    <property type="entry name" value="Homeodomain-like"/>
    <property type="match status" value="1"/>
</dbReference>
<comment type="caution">
    <text evidence="5">The sequence shown here is derived from an EMBL/GenBank/DDBJ whole genome shotgun (WGS) entry which is preliminary data.</text>
</comment>
<dbReference type="InterPro" id="IPR018062">
    <property type="entry name" value="HTH_AraC-typ_CS"/>
</dbReference>
<proteinExistence type="predicted"/>
<reference evidence="5 6" key="1">
    <citation type="submission" date="2018-07" db="EMBL/GenBank/DDBJ databases">
        <title>Genomic Encyclopedia of Type Strains, Phase III (KMG-III): the genomes of soil and plant-associated and newly described type strains.</title>
        <authorList>
            <person name="Whitman W."/>
        </authorList>
    </citation>
    <scope>NUCLEOTIDE SEQUENCE [LARGE SCALE GENOMIC DNA]</scope>
    <source>
        <strain evidence="5 6">CECT 8236</strain>
    </source>
</reference>
<evidence type="ECO:0000256" key="1">
    <source>
        <dbReference type="ARBA" id="ARBA00023015"/>
    </source>
</evidence>
<dbReference type="InterPro" id="IPR014710">
    <property type="entry name" value="RmlC-like_jellyroll"/>
</dbReference>
<dbReference type="Gene3D" id="2.60.120.10">
    <property type="entry name" value="Jelly Rolls"/>
    <property type="match status" value="1"/>
</dbReference>
<evidence type="ECO:0000313" key="5">
    <source>
        <dbReference type="EMBL" id="RED63980.1"/>
    </source>
</evidence>
<dbReference type="Proteomes" id="UP000256869">
    <property type="component" value="Unassembled WGS sequence"/>
</dbReference>
<dbReference type="Pfam" id="PF02311">
    <property type="entry name" value="AraC_binding"/>
    <property type="match status" value="1"/>
</dbReference>
<dbReference type="Gene3D" id="1.10.10.60">
    <property type="entry name" value="Homeodomain-like"/>
    <property type="match status" value="1"/>
</dbReference>
<dbReference type="InterPro" id="IPR003313">
    <property type="entry name" value="AraC-bd"/>
</dbReference>
<dbReference type="AlphaFoldDB" id="A0A3D9IQB4"/>
<dbReference type="InterPro" id="IPR037923">
    <property type="entry name" value="HTH-like"/>
</dbReference>
<dbReference type="PROSITE" id="PS01124">
    <property type="entry name" value="HTH_ARAC_FAMILY_2"/>
    <property type="match status" value="1"/>
</dbReference>
<evidence type="ECO:0000313" key="6">
    <source>
        <dbReference type="Proteomes" id="UP000256869"/>
    </source>
</evidence>
<keyword evidence="1" id="KW-0805">Transcription regulation</keyword>
<feature type="domain" description="HTH araC/xylS-type" evidence="4">
    <location>
        <begin position="195"/>
        <end position="293"/>
    </location>
</feature>
<evidence type="ECO:0000256" key="3">
    <source>
        <dbReference type="ARBA" id="ARBA00023163"/>
    </source>
</evidence>
<gene>
    <name evidence="5" type="ORF">DFP95_103221</name>
</gene>
<dbReference type="RefSeq" id="WP_115992079.1">
    <property type="nucleotide sequence ID" value="NZ_QRDY01000003.1"/>
</dbReference>
<dbReference type="PRINTS" id="PR00032">
    <property type="entry name" value="HTHARAC"/>
</dbReference>
<protein>
    <submittedName>
        <fullName evidence="5">AraC-like protein</fullName>
    </submittedName>
</protein>
<dbReference type="GO" id="GO:0003700">
    <property type="term" value="F:DNA-binding transcription factor activity"/>
    <property type="evidence" value="ECO:0007669"/>
    <property type="project" value="InterPro"/>
</dbReference>
<dbReference type="InterPro" id="IPR009057">
    <property type="entry name" value="Homeodomain-like_sf"/>
</dbReference>
<dbReference type="SMART" id="SM00342">
    <property type="entry name" value="HTH_ARAC"/>
    <property type="match status" value="1"/>
</dbReference>
<keyword evidence="3" id="KW-0804">Transcription</keyword>
<sequence length="302" mass="35585">MFFSLSSRAYLEVKWANIHKGNPLFYQTMHSNPQYNLILVIDGPVYLEVDGERTTLQSGELMLLAPWQKHQGWQRMEEHSGFFWVQFTSDSDIDPIDDEVRTESEIRLLAPDMNDLRTPSGTHSRLLIPQRFQTASRFEIMILFEKLLRETERPQGYFRIRVAVLLWTILEKLADETLQHRNIDSALPASFLTYPRIVNLLEESYFQERTKDFYEISLNLTYEYVSNVFKKYAGIILTTYLQLLRMQHAQNQLRQTTDSIQQIAHDVGYDDPYYFSKVFKKTVGVTPTEYRNRDTRSTNAKL</sequence>
<name>A0A3D9IQB4_9BACL</name>
<dbReference type="Pfam" id="PF12833">
    <property type="entry name" value="HTH_18"/>
    <property type="match status" value="1"/>
</dbReference>
<keyword evidence="6" id="KW-1185">Reference proteome</keyword>
<dbReference type="PROSITE" id="PS00041">
    <property type="entry name" value="HTH_ARAC_FAMILY_1"/>
    <property type="match status" value="1"/>
</dbReference>
<dbReference type="EMBL" id="QRDY01000003">
    <property type="protein sequence ID" value="RED63980.1"/>
    <property type="molecule type" value="Genomic_DNA"/>
</dbReference>
<keyword evidence="2" id="KW-0238">DNA-binding</keyword>